<evidence type="ECO:0000256" key="1">
    <source>
        <dbReference type="ARBA" id="ARBA00022679"/>
    </source>
</evidence>
<dbReference type="GO" id="GO:0016757">
    <property type="term" value="F:glycosyltransferase activity"/>
    <property type="evidence" value="ECO:0007669"/>
    <property type="project" value="InterPro"/>
</dbReference>
<comment type="caution">
    <text evidence="3">The sequence shown here is derived from an EMBL/GenBank/DDBJ whole genome shotgun (WGS) entry which is preliminary data.</text>
</comment>
<proteinExistence type="predicted"/>
<dbReference type="InterPro" id="IPR001296">
    <property type="entry name" value="Glyco_trans_1"/>
</dbReference>
<dbReference type="PATRIC" id="fig|1435349.4.peg.506"/>
<dbReference type="Pfam" id="PF00534">
    <property type="entry name" value="Glycos_transf_1"/>
    <property type="match status" value="1"/>
</dbReference>
<dbReference type="RefSeq" id="WP_044633289.1">
    <property type="nucleotide sequence ID" value="NZ_JTDW01000010.1"/>
</dbReference>
<dbReference type="EMBL" id="JTDW01000010">
    <property type="protein sequence ID" value="KJD34911.1"/>
    <property type="molecule type" value="Genomic_DNA"/>
</dbReference>
<keyword evidence="4" id="KW-1185">Reference proteome</keyword>
<dbReference type="PANTHER" id="PTHR46401">
    <property type="entry name" value="GLYCOSYLTRANSFERASE WBBK-RELATED"/>
    <property type="match status" value="1"/>
</dbReference>
<dbReference type="AlphaFoldDB" id="A0A0D7W704"/>
<sequence length="383" mass="43619">MSDKIILIGNYPLDKQESMIRFSNLMKEGFIEAGVGVELWNPTVFFGVILKSTKTGKSKWIGYLDKFVVFPIFLKIKLLNKFYRDEVKFHICDHSNAPYLKYLPKDRTSITCHDVLAIRGAMGYKDAYAQASKSGKILQSWILKYLLQVKKVASVSHFTSNQLLGLSEYSVMPKNWTVIHNAFNAKFYPMNKLERHSHLKELGISEDEQFILHVGTAHPRKNRIFLLDVLNEIRDRWQGKLCLAGMPLDDAFIKKAKILNLQDRIISTVKPSHQQLVALYSSAYCFAFPSLSEGFGWPVIEAQACETPVVASDFEPMPEVSGKSALHANPTDSKAFGQQILVLQNPDIKQNLINLGLNNIKRFKMDNMIEKYIKLIDSNIEIN</sequence>
<protein>
    <recommendedName>
        <fullName evidence="2">Glycosyl transferase family 1 domain-containing protein</fullName>
    </recommendedName>
</protein>
<accession>A0A0D7W704</accession>
<dbReference type="Gene3D" id="3.40.50.2000">
    <property type="entry name" value="Glycogen Phosphorylase B"/>
    <property type="match status" value="2"/>
</dbReference>
<gene>
    <name evidence="3" type="ORF">PW52_12440</name>
</gene>
<dbReference type="OrthoDB" id="798298at2"/>
<organism evidence="3 4">
    <name type="scientific">Neotamlana sedimentorum</name>
    <dbReference type="NCBI Taxonomy" id="1435349"/>
    <lineage>
        <taxon>Bacteria</taxon>
        <taxon>Pseudomonadati</taxon>
        <taxon>Bacteroidota</taxon>
        <taxon>Flavobacteriia</taxon>
        <taxon>Flavobacteriales</taxon>
        <taxon>Flavobacteriaceae</taxon>
        <taxon>Neotamlana</taxon>
    </lineage>
</organism>
<keyword evidence="1" id="KW-0808">Transferase</keyword>
<evidence type="ECO:0000313" key="3">
    <source>
        <dbReference type="EMBL" id="KJD34911.1"/>
    </source>
</evidence>
<dbReference type="CDD" id="cd03809">
    <property type="entry name" value="GT4_MtfB-like"/>
    <property type="match status" value="1"/>
</dbReference>
<dbReference type="SUPFAM" id="SSF53756">
    <property type="entry name" value="UDP-Glycosyltransferase/glycogen phosphorylase"/>
    <property type="match status" value="1"/>
</dbReference>
<evidence type="ECO:0000259" key="2">
    <source>
        <dbReference type="Pfam" id="PF00534"/>
    </source>
</evidence>
<feature type="domain" description="Glycosyl transferase family 1" evidence="2">
    <location>
        <begin position="198"/>
        <end position="346"/>
    </location>
</feature>
<name>A0A0D7W704_9FLAO</name>
<evidence type="ECO:0000313" key="4">
    <source>
        <dbReference type="Proteomes" id="UP000032578"/>
    </source>
</evidence>
<dbReference type="PANTHER" id="PTHR46401:SF2">
    <property type="entry name" value="GLYCOSYLTRANSFERASE WBBK-RELATED"/>
    <property type="match status" value="1"/>
</dbReference>
<reference evidence="3 4" key="1">
    <citation type="submission" date="2014-11" db="EMBL/GenBank/DDBJ databases">
        <title>Tamlana sedimentorum sp. nov., isolated from shallow sand sediments of the Sea of Japan.</title>
        <authorList>
            <person name="Romanenko L.A."/>
        </authorList>
    </citation>
    <scope>NUCLEOTIDE SEQUENCE [LARGE SCALE GENOMIC DNA]</scope>
    <source>
        <strain evidence="3 4">JCM 19808</strain>
    </source>
</reference>
<dbReference type="STRING" id="1435349.PW52_12440"/>
<dbReference type="Proteomes" id="UP000032578">
    <property type="component" value="Unassembled WGS sequence"/>
</dbReference>